<feature type="transmembrane region" description="Helical" evidence="8">
    <location>
        <begin position="216"/>
        <end position="244"/>
    </location>
</feature>
<keyword evidence="7 8" id="KW-0472">Membrane</keyword>
<dbReference type="HAMAP" id="MF_01118">
    <property type="entry name" value="MFS_YhhS"/>
    <property type="match status" value="1"/>
</dbReference>
<comment type="similarity">
    <text evidence="8">Belongs to the major facilitator superfamily. YhhS family.</text>
</comment>
<keyword evidence="4" id="KW-0997">Cell inner membrane</keyword>
<dbReference type="GO" id="GO:0005886">
    <property type="term" value="C:plasma membrane"/>
    <property type="evidence" value="ECO:0007669"/>
    <property type="project" value="UniProtKB-SubCell"/>
</dbReference>
<comment type="caution">
    <text evidence="8">Lacks conserved residue(s) required for the propagation of feature annotation.</text>
</comment>
<feature type="transmembrane region" description="Helical" evidence="8">
    <location>
        <begin position="49"/>
        <end position="72"/>
    </location>
</feature>
<dbReference type="Pfam" id="PF07690">
    <property type="entry name" value="MFS_1"/>
    <property type="match status" value="1"/>
</dbReference>
<keyword evidence="6 8" id="KW-1133">Transmembrane helix</keyword>
<feature type="transmembrane region" description="Helical" evidence="8">
    <location>
        <begin position="250"/>
        <end position="271"/>
    </location>
</feature>
<feature type="transmembrane region" description="Helical" evidence="8">
    <location>
        <begin position="151"/>
        <end position="172"/>
    </location>
</feature>
<dbReference type="NCBIfam" id="NF003477">
    <property type="entry name" value="PRK05122.1"/>
    <property type="match status" value="1"/>
</dbReference>
<dbReference type="EMBL" id="LT629740">
    <property type="protein sequence ID" value="SDT58510.1"/>
    <property type="molecule type" value="Genomic_DNA"/>
</dbReference>
<dbReference type="InterPro" id="IPR011701">
    <property type="entry name" value="MFS"/>
</dbReference>
<evidence type="ECO:0000256" key="6">
    <source>
        <dbReference type="ARBA" id="ARBA00022989"/>
    </source>
</evidence>
<dbReference type="Proteomes" id="UP000199679">
    <property type="component" value="Chromosome I"/>
</dbReference>
<evidence type="ECO:0000256" key="1">
    <source>
        <dbReference type="ARBA" id="ARBA00004651"/>
    </source>
</evidence>
<dbReference type="AlphaFoldDB" id="A0A1H2BJI9"/>
<keyword evidence="2 8" id="KW-0813">Transport</keyword>
<feature type="transmembrane region" description="Helical" evidence="8">
    <location>
        <begin position="283"/>
        <end position="301"/>
    </location>
</feature>
<organism evidence="10 11">
    <name type="scientific">Mucilaginibacter mallensis</name>
    <dbReference type="NCBI Taxonomy" id="652787"/>
    <lineage>
        <taxon>Bacteria</taxon>
        <taxon>Pseudomonadati</taxon>
        <taxon>Bacteroidota</taxon>
        <taxon>Sphingobacteriia</taxon>
        <taxon>Sphingobacteriales</taxon>
        <taxon>Sphingobacteriaceae</taxon>
        <taxon>Mucilaginibacter</taxon>
    </lineage>
</organism>
<dbReference type="PROSITE" id="PS50850">
    <property type="entry name" value="MFS"/>
    <property type="match status" value="1"/>
</dbReference>
<name>A0A1H2BJI9_MUCMA</name>
<evidence type="ECO:0000313" key="10">
    <source>
        <dbReference type="EMBL" id="SDT58510.1"/>
    </source>
</evidence>
<accession>A0A1H2BJI9</accession>
<feature type="transmembrane region" description="Helical" evidence="8">
    <location>
        <begin position="371"/>
        <end position="392"/>
    </location>
</feature>
<dbReference type="SUPFAM" id="SSF103473">
    <property type="entry name" value="MFS general substrate transporter"/>
    <property type="match status" value="1"/>
</dbReference>
<evidence type="ECO:0000256" key="4">
    <source>
        <dbReference type="ARBA" id="ARBA00022519"/>
    </source>
</evidence>
<keyword evidence="3 8" id="KW-1003">Cell membrane</keyword>
<evidence type="ECO:0000313" key="11">
    <source>
        <dbReference type="Proteomes" id="UP000199679"/>
    </source>
</evidence>
<protein>
    <recommendedName>
        <fullName evidence="8">Uncharacterized MFS-type transporter SAMN05216490_4170</fullName>
    </recommendedName>
</protein>
<reference evidence="10 11" key="1">
    <citation type="submission" date="2016-10" db="EMBL/GenBank/DDBJ databases">
        <authorList>
            <person name="de Groot N.N."/>
        </authorList>
    </citation>
    <scope>NUCLEOTIDE SEQUENCE [LARGE SCALE GENOMIC DNA]</scope>
    <source>
        <strain evidence="10 11">MP1X4</strain>
    </source>
</reference>
<sequence>MQAELDAPASLSKIRVTIIGFVIFTFFGYFTIGLALAILPVFIHQQLGYSAMVAGVIISLQYVTTFLFRGYAGNIVDKRGPKPAVILGMMGFVASGVLLFIAYLFREIPMLSLGILVITRLVTGFGEGLIGASPTNWAIFAVGDQYTSKAISMNGIASYGALALGAPLGVIINHSIGMGAIGILIIAVSLGGFFYAKSKRPYRGKRNAPRQSFLQVFKIIAPYGICLALGGLGFGTISTFITLYYASLNWSGAVLCLSVFSLLFILGRIFFENFIDTYGGTKTAIICLALETAGLLTIWLANQPHAALIGAGITGLGFSLVFPALGVEAVKLVSGSNKGAALGGYGLFIDMSLGVTGPLVGGVASRFGMEYIFPFSMAMVFIGFVFAVVLNYRKTIMPED</sequence>
<evidence type="ECO:0000256" key="8">
    <source>
        <dbReference type="HAMAP-Rule" id="MF_01118"/>
    </source>
</evidence>
<evidence type="ECO:0000259" key="9">
    <source>
        <dbReference type="PROSITE" id="PS50850"/>
    </source>
</evidence>
<feature type="transmembrane region" description="Helical" evidence="8">
    <location>
        <begin position="84"/>
        <end position="105"/>
    </location>
</feature>
<keyword evidence="11" id="KW-1185">Reference proteome</keyword>
<feature type="transmembrane region" description="Helical" evidence="8">
    <location>
        <begin position="307"/>
        <end position="327"/>
    </location>
</feature>
<evidence type="ECO:0000256" key="2">
    <source>
        <dbReference type="ARBA" id="ARBA00022448"/>
    </source>
</evidence>
<keyword evidence="5 8" id="KW-0812">Transmembrane</keyword>
<dbReference type="STRING" id="652787.SAMN05216490_4170"/>
<evidence type="ECO:0000256" key="7">
    <source>
        <dbReference type="ARBA" id="ARBA00023136"/>
    </source>
</evidence>
<dbReference type="InterPro" id="IPR036259">
    <property type="entry name" value="MFS_trans_sf"/>
</dbReference>
<proteinExistence type="inferred from homology"/>
<dbReference type="GO" id="GO:0022857">
    <property type="term" value="F:transmembrane transporter activity"/>
    <property type="evidence" value="ECO:0007669"/>
    <property type="project" value="UniProtKB-UniRule"/>
</dbReference>
<dbReference type="InterPro" id="IPR023008">
    <property type="entry name" value="MFS_YhhS-like"/>
</dbReference>
<feature type="transmembrane region" description="Helical" evidence="8">
    <location>
        <begin position="178"/>
        <end position="196"/>
    </location>
</feature>
<comment type="subcellular location">
    <subcellularLocation>
        <location evidence="1 8">Cell membrane</location>
        <topology evidence="1 8">Multi-pass membrane protein</topology>
    </subcellularLocation>
</comment>
<feature type="domain" description="Major facilitator superfamily (MFS) profile" evidence="9">
    <location>
        <begin position="184"/>
        <end position="400"/>
    </location>
</feature>
<gene>
    <name evidence="10" type="ORF">SAMN05216490_4170</name>
</gene>
<evidence type="ECO:0000256" key="3">
    <source>
        <dbReference type="ARBA" id="ARBA00022475"/>
    </source>
</evidence>
<dbReference type="CDD" id="cd17489">
    <property type="entry name" value="MFS_YfcJ_like"/>
    <property type="match status" value="1"/>
</dbReference>
<dbReference type="OrthoDB" id="322544at2"/>
<evidence type="ECO:0000256" key="5">
    <source>
        <dbReference type="ARBA" id="ARBA00022692"/>
    </source>
</evidence>
<feature type="transmembrane region" description="Helical" evidence="8">
    <location>
        <begin position="339"/>
        <end position="359"/>
    </location>
</feature>
<dbReference type="RefSeq" id="WP_091377604.1">
    <property type="nucleotide sequence ID" value="NZ_LT629740.1"/>
</dbReference>
<feature type="transmembrane region" description="Helical" evidence="8">
    <location>
        <begin position="21"/>
        <end position="43"/>
    </location>
</feature>
<dbReference type="PANTHER" id="PTHR23517:SF13">
    <property type="entry name" value="MAJOR FACILITATOR SUPERFAMILY MFS_1"/>
    <property type="match status" value="1"/>
</dbReference>
<dbReference type="PANTHER" id="PTHR23517">
    <property type="entry name" value="RESISTANCE PROTEIN MDTM, PUTATIVE-RELATED-RELATED"/>
    <property type="match status" value="1"/>
</dbReference>
<dbReference type="InterPro" id="IPR020846">
    <property type="entry name" value="MFS_dom"/>
</dbReference>
<dbReference type="Gene3D" id="1.20.1250.20">
    <property type="entry name" value="MFS general substrate transporter like domains"/>
    <property type="match status" value="1"/>
</dbReference>
<dbReference type="InterPro" id="IPR050171">
    <property type="entry name" value="MFS_Transporters"/>
</dbReference>